<dbReference type="GO" id="GO:0016209">
    <property type="term" value="F:antioxidant activity"/>
    <property type="evidence" value="ECO:0007669"/>
    <property type="project" value="InterPro"/>
</dbReference>
<dbReference type="EMBL" id="QGTD01000019">
    <property type="protein sequence ID" value="PWU67109.1"/>
    <property type="molecule type" value="Genomic_DNA"/>
</dbReference>
<evidence type="ECO:0000313" key="4">
    <source>
        <dbReference type="Proteomes" id="UP000245624"/>
    </source>
</evidence>
<name>A0A317KZM7_9BACI</name>
<feature type="domain" description="Thioredoxin" evidence="2">
    <location>
        <begin position="40"/>
        <end position="178"/>
    </location>
</feature>
<dbReference type="InterPro" id="IPR050553">
    <property type="entry name" value="Thioredoxin_ResA/DsbE_sf"/>
</dbReference>
<organism evidence="3 4">
    <name type="scientific">Gracilibacillus dipsosauri</name>
    <dbReference type="NCBI Taxonomy" id="178340"/>
    <lineage>
        <taxon>Bacteria</taxon>
        <taxon>Bacillati</taxon>
        <taxon>Bacillota</taxon>
        <taxon>Bacilli</taxon>
        <taxon>Bacillales</taxon>
        <taxon>Bacillaceae</taxon>
        <taxon>Gracilibacillus</taxon>
    </lineage>
</organism>
<dbReference type="SUPFAM" id="SSF52833">
    <property type="entry name" value="Thioredoxin-like"/>
    <property type="match status" value="1"/>
</dbReference>
<keyword evidence="4" id="KW-1185">Reference proteome</keyword>
<evidence type="ECO:0000259" key="2">
    <source>
        <dbReference type="PROSITE" id="PS51352"/>
    </source>
</evidence>
<dbReference type="InterPro" id="IPR000866">
    <property type="entry name" value="AhpC/TSA"/>
</dbReference>
<dbReference type="AlphaFoldDB" id="A0A317KZM7"/>
<dbReference type="InterPro" id="IPR017937">
    <property type="entry name" value="Thioredoxin_CS"/>
</dbReference>
<dbReference type="PANTHER" id="PTHR42852">
    <property type="entry name" value="THIOL:DISULFIDE INTERCHANGE PROTEIN DSBE"/>
    <property type="match status" value="1"/>
</dbReference>
<dbReference type="Pfam" id="PF00578">
    <property type="entry name" value="AhpC-TSA"/>
    <property type="match status" value="1"/>
</dbReference>
<sequence length="180" mass="20792">MKRIIICVVLLGMLGYAVFSFITDGENEARNQEEQQEFGLEVGKVAPDFELQTMKGEFVQLSDYRDEIVMLNFWATWCVPCQREMPDLEKLYQNTDIKILAVNLIETETKYDDILNFAEDNSLTFPILLDNGEQATDLYHILSVPTTYLIDEKGVIQYRAFGQIDYDTMLKEYKKVKGSS</sequence>
<dbReference type="GO" id="GO:0016491">
    <property type="term" value="F:oxidoreductase activity"/>
    <property type="evidence" value="ECO:0007669"/>
    <property type="project" value="InterPro"/>
</dbReference>
<dbReference type="PROSITE" id="PS51352">
    <property type="entry name" value="THIOREDOXIN_2"/>
    <property type="match status" value="1"/>
</dbReference>
<dbReference type="PANTHER" id="PTHR42852:SF1">
    <property type="entry name" value="THIOREDOXIN-LIKE PROTEIN YNEN"/>
    <property type="match status" value="1"/>
</dbReference>
<comment type="caution">
    <text evidence="3">The sequence shown here is derived from an EMBL/GenBank/DDBJ whole genome shotgun (WGS) entry which is preliminary data.</text>
</comment>
<dbReference type="InterPro" id="IPR013766">
    <property type="entry name" value="Thioredoxin_domain"/>
</dbReference>
<evidence type="ECO:0000313" key="3">
    <source>
        <dbReference type="EMBL" id="PWU67109.1"/>
    </source>
</evidence>
<evidence type="ECO:0000256" key="1">
    <source>
        <dbReference type="ARBA" id="ARBA00023157"/>
    </source>
</evidence>
<gene>
    <name evidence="3" type="ORF">DLJ74_17740</name>
</gene>
<dbReference type="PROSITE" id="PS00194">
    <property type="entry name" value="THIOREDOXIN_1"/>
    <property type="match status" value="1"/>
</dbReference>
<reference evidence="3 4" key="1">
    <citation type="submission" date="2018-05" db="EMBL/GenBank/DDBJ databases">
        <title>Genomic analysis of Gracilibacillus dipsosauri DD1 reveals novel features of a salt-tolerant amylase.</title>
        <authorList>
            <person name="Deutch C.E."/>
            <person name="Yang S."/>
        </authorList>
    </citation>
    <scope>NUCLEOTIDE SEQUENCE [LARGE SCALE GENOMIC DNA]</scope>
    <source>
        <strain evidence="3 4">DD1</strain>
    </source>
</reference>
<proteinExistence type="predicted"/>
<dbReference type="CDD" id="cd02966">
    <property type="entry name" value="TlpA_like_family"/>
    <property type="match status" value="1"/>
</dbReference>
<protein>
    <submittedName>
        <fullName evidence="3">Alkyl hydroperoxide reductase</fullName>
    </submittedName>
</protein>
<dbReference type="Proteomes" id="UP000245624">
    <property type="component" value="Unassembled WGS sequence"/>
</dbReference>
<dbReference type="InterPro" id="IPR036249">
    <property type="entry name" value="Thioredoxin-like_sf"/>
</dbReference>
<accession>A0A317KZM7</accession>
<dbReference type="OrthoDB" id="25753at2"/>
<dbReference type="Gene3D" id="3.40.30.10">
    <property type="entry name" value="Glutaredoxin"/>
    <property type="match status" value="1"/>
</dbReference>
<keyword evidence="1" id="KW-1015">Disulfide bond</keyword>